<dbReference type="PROSITE" id="PS01078">
    <property type="entry name" value="MOCF_BIOSYNTHESIS_1"/>
    <property type="match status" value="1"/>
</dbReference>
<evidence type="ECO:0000256" key="2">
    <source>
        <dbReference type="ARBA" id="ARBA00023150"/>
    </source>
</evidence>
<proteinExistence type="predicted"/>
<keyword evidence="5" id="KW-1185">Reference proteome</keyword>
<dbReference type="GO" id="GO:0006777">
    <property type="term" value="P:Mo-molybdopterin cofactor biosynthetic process"/>
    <property type="evidence" value="ECO:0007669"/>
    <property type="project" value="UniProtKB-KW"/>
</dbReference>
<comment type="caution">
    <text evidence="4">The sequence shown here is derived from an EMBL/GenBank/DDBJ whole genome shotgun (WGS) entry which is preliminary data.</text>
</comment>
<dbReference type="AlphaFoldDB" id="A0A1Q5Q5U7"/>
<dbReference type="SMART" id="SM00852">
    <property type="entry name" value="MoCF_biosynth"/>
    <property type="match status" value="1"/>
</dbReference>
<name>A0A1Q5Q5U7_9ACTO</name>
<sequence length="194" mass="19582">MTNEHHEDDVTTTIPGAVITVSDRCSRGDAEDRSGPLAVTELEKFSVEVDRVVVVPDDVELIRAALQEAIDAGSRVIVTTGGTGITPRDVTPEASEPFISLPLDGLAQQVRLAGLAATPLATLSRGLIGATARGEGATLIVNAPGSPGGVKDTIGVVGPLVGHILGQLAGRAHEKAANEEAGAGGAGAKEVGTD</sequence>
<accession>A0A1Q5Q5U7</accession>
<evidence type="ECO:0000313" key="5">
    <source>
        <dbReference type="Proteomes" id="UP000185628"/>
    </source>
</evidence>
<dbReference type="Gene3D" id="3.40.980.10">
    <property type="entry name" value="MoaB/Mog-like domain"/>
    <property type="match status" value="1"/>
</dbReference>
<dbReference type="Proteomes" id="UP000185628">
    <property type="component" value="Unassembled WGS sequence"/>
</dbReference>
<dbReference type="CDD" id="cd00886">
    <property type="entry name" value="MogA_MoaB"/>
    <property type="match status" value="1"/>
</dbReference>
<dbReference type="Pfam" id="PF00994">
    <property type="entry name" value="MoCF_biosynth"/>
    <property type="match status" value="1"/>
</dbReference>
<dbReference type="InterPro" id="IPR001453">
    <property type="entry name" value="MoaB/Mog_dom"/>
</dbReference>
<keyword evidence="2" id="KW-0501">Molybdenum cofactor biosynthesis</keyword>
<dbReference type="RefSeq" id="WP_073715550.1">
    <property type="nucleotide sequence ID" value="NZ_MQVR01000003.1"/>
</dbReference>
<feature type="domain" description="MoaB/Mog" evidence="3">
    <location>
        <begin position="17"/>
        <end position="164"/>
    </location>
</feature>
<dbReference type="PANTHER" id="PTHR43764:SF1">
    <property type="entry name" value="MOLYBDOPTERIN MOLYBDOTRANSFERASE"/>
    <property type="match status" value="1"/>
</dbReference>
<dbReference type="InterPro" id="IPR008284">
    <property type="entry name" value="MoCF_biosynth_CS"/>
</dbReference>
<evidence type="ECO:0000259" key="3">
    <source>
        <dbReference type="SMART" id="SM00852"/>
    </source>
</evidence>
<evidence type="ECO:0000313" key="4">
    <source>
        <dbReference type="EMBL" id="OKL55000.1"/>
    </source>
</evidence>
<reference evidence="5" key="1">
    <citation type="submission" date="2016-12" db="EMBL/GenBank/DDBJ databases">
        <authorList>
            <person name="Meng X."/>
        </authorList>
    </citation>
    <scope>NUCLEOTIDE SEQUENCE [LARGE SCALE GENOMIC DNA]</scope>
    <source>
        <strain evidence="5">DSM 19116</strain>
    </source>
</reference>
<dbReference type="OrthoDB" id="9794429at2"/>
<organism evidence="4 5">
    <name type="scientific">Bowdeniella nasicola</name>
    <dbReference type="NCBI Taxonomy" id="208480"/>
    <lineage>
        <taxon>Bacteria</taxon>
        <taxon>Bacillati</taxon>
        <taxon>Actinomycetota</taxon>
        <taxon>Actinomycetes</taxon>
        <taxon>Actinomycetales</taxon>
        <taxon>Actinomycetaceae</taxon>
        <taxon>Bowdeniella</taxon>
    </lineage>
</organism>
<gene>
    <name evidence="4" type="ORF">BSZ39_01065</name>
</gene>
<dbReference type="SUPFAM" id="SSF53218">
    <property type="entry name" value="Molybdenum cofactor biosynthesis proteins"/>
    <property type="match status" value="1"/>
</dbReference>
<dbReference type="InterPro" id="IPR036425">
    <property type="entry name" value="MoaB/Mog-like_dom_sf"/>
</dbReference>
<evidence type="ECO:0000256" key="1">
    <source>
        <dbReference type="ARBA" id="ARBA00005046"/>
    </source>
</evidence>
<dbReference type="PANTHER" id="PTHR43764">
    <property type="entry name" value="MOLYBDENUM COFACTOR BIOSYNTHESIS"/>
    <property type="match status" value="1"/>
</dbReference>
<dbReference type="NCBIfam" id="TIGR00177">
    <property type="entry name" value="molyb_syn"/>
    <property type="match status" value="1"/>
</dbReference>
<comment type="pathway">
    <text evidence="1">Cofactor biosynthesis; molybdopterin biosynthesis.</text>
</comment>
<dbReference type="EMBL" id="MQVR01000003">
    <property type="protein sequence ID" value="OKL55000.1"/>
    <property type="molecule type" value="Genomic_DNA"/>
</dbReference>
<dbReference type="InterPro" id="IPR051920">
    <property type="entry name" value="MPT_Adenylyltrnsfr/MoaC-Rel"/>
</dbReference>
<protein>
    <submittedName>
        <fullName evidence="4">Molybdenum cofactor biosynthesis protein</fullName>
    </submittedName>
</protein>
<dbReference type="UniPathway" id="UPA00344"/>